<dbReference type="Proteomes" id="UP000008514">
    <property type="component" value="Chromosome"/>
</dbReference>
<sequence>MKNTKQILLAVLGLFIYTSELLPQTNEEQILAIRKGSNLAFKSHKEKTVLIYLTDHLLTTTGNGNLLSGKKH</sequence>
<organism evidence="1 2">
    <name type="scientific">Psychroflexus torquis (strain ATCC 700755 / CIP 106069 / ACAM 623)</name>
    <dbReference type="NCBI Taxonomy" id="313595"/>
    <lineage>
        <taxon>Bacteria</taxon>
        <taxon>Pseudomonadati</taxon>
        <taxon>Bacteroidota</taxon>
        <taxon>Flavobacteriia</taxon>
        <taxon>Flavobacteriales</taxon>
        <taxon>Flavobacteriaceae</taxon>
        <taxon>Psychroflexus</taxon>
    </lineage>
</organism>
<gene>
    <name evidence="1" type="ordered locus">P700755_004031</name>
</gene>
<reference evidence="1" key="2">
    <citation type="submission" date="2012-09" db="EMBL/GenBank/DDBJ databases">
        <title>The complete sequence of Psychroflexus torquis an extreme psychrophile from sea-ice that is stimulated by light.</title>
        <authorList>
            <person name="Feng S."/>
            <person name="Powell S.M."/>
            <person name="Bowman J.P."/>
        </authorList>
    </citation>
    <scope>NUCLEOTIDE SEQUENCE [LARGE SCALE GENOMIC DNA]</scope>
    <source>
        <strain evidence="1">ATCC 700755</strain>
    </source>
</reference>
<protein>
    <submittedName>
        <fullName evidence="1">Uncharacterized protein</fullName>
    </submittedName>
</protein>
<dbReference type="EMBL" id="CP003879">
    <property type="protein sequence ID" value="AFU70586.1"/>
    <property type="molecule type" value="Genomic_DNA"/>
</dbReference>
<dbReference type="OrthoDB" id="7375768at2"/>
<dbReference type="KEGG" id="ptq:P700755_004031"/>
<dbReference type="HOGENOM" id="CLU_2719407_0_0_10"/>
<dbReference type="eggNOG" id="COG4319">
    <property type="taxonomic scope" value="Bacteria"/>
</dbReference>
<dbReference type="RefSeq" id="WP_015026115.1">
    <property type="nucleotide sequence ID" value="NC_018721.1"/>
</dbReference>
<reference evidence="1" key="1">
    <citation type="submission" date="2006-03" db="EMBL/GenBank/DDBJ databases">
        <authorList>
            <person name="Bowman J."/>
            <person name="Ferriera S."/>
            <person name="Johnson J."/>
            <person name="Kravitz S."/>
            <person name="Halpern A."/>
            <person name="Remington K."/>
            <person name="Beeson K."/>
            <person name="Tran B."/>
            <person name="Rogers Y.-H."/>
            <person name="Friedman R."/>
            <person name="Venter J.C."/>
        </authorList>
    </citation>
    <scope>NUCLEOTIDE SEQUENCE [LARGE SCALE GENOMIC DNA]</scope>
    <source>
        <strain evidence="1">ATCC 700755</strain>
    </source>
</reference>
<evidence type="ECO:0000313" key="2">
    <source>
        <dbReference type="Proteomes" id="UP000008514"/>
    </source>
</evidence>
<proteinExistence type="predicted"/>
<dbReference type="AlphaFoldDB" id="K4INI9"/>
<name>K4INI9_PSYTT</name>
<keyword evidence="2" id="KW-1185">Reference proteome</keyword>
<accession>K4INI9</accession>
<evidence type="ECO:0000313" key="1">
    <source>
        <dbReference type="EMBL" id="AFU70586.1"/>
    </source>
</evidence>